<accession>C6AE19</accession>
<keyword evidence="2" id="KW-1185">Reference proteome</keyword>
<evidence type="ECO:0000313" key="1">
    <source>
        <dbReference type="EMBL" id="ACS51424.1"/>
    </source>
</evidence>
<dbReference type="STRING" id="634504.Bgr_11730"/>
<dbReference type="AlphaFoldDB" id="C6AE19"/>
<organism evidence="1 2">
    <name type="scientific">Bartonella grahamii (strain as4aup)</name>
    <dbReference type="NCBI Taxonomy" id="634504"/>
    <lineage>
        <taxon>Bacteria</taxon>
        <taxon>Pseudomonadati</taxon>
        <taxon>Pseudomonadota</taxon>
        <taxon>Alphaproteobacteria</taxon>
        <taxon>Hyphomicrobiales</taxon>
        <taxon>Bartonellaceae</taxon>
        <taxon>Bartonella</taxon>
    </lineage>
</organism>
<proteinExistence type="predicted"/>
<dbReference type="KEGG" id="bgr:Bgr_11730"/>
<sequence>MCKLRRVLFFLLEKIKRYRCSRTNDICLEKFCFIAALAKAFHLGKQSERKKQKENALKTATIRLEVENEVNQKSDVGVRSELSLWVRGK</sequence>
<dbReference type="EMBL" id="CP001562">
    <property type="protein sequence ID" value="ACS51424.1"/>
    <property type="molecule type" value="Genomic_DNA"/>
</dbReference>
<gene>
    <name evidence="1" type="ordered locus">Bgr_11730</name>
</gene>
<protein>
    <submittedName>
        <fullName evidence="1">Uncharacterized protein</fullName>
    </submittedName>
</protein>
<dbReference type="Proteomes" id="UP000001489">
    <property type="component" value="Chromosome"/>
</dbReference>
<dbReference type="HOGENOM" id="CLU_2448627_0_0_5"/>
<reference evidence="1 2" key="1">
    <citation type="journal article" date="2009" name="PLoS Genet.">
        <title>Run-off replication of host-adaptability genes is associated with gene transfer agents in the genome of mouse-infecting Bartonella grahamii.</title>
        <authorList>
            <person name="Berglund E.C."/>
            <person name="Frank A.C."/>
            <person name="Calteau A."/>
            <person name="Vinnere Pettersson O."/>
            <person name="Granberg F."/>
            <person name="Eriksson A.-S."/>
            <person name="Naeslund K."/>
            <person name="Holmberg M."/>
            <person name="Lindroos H."/>
            <person name="Andersson S.G."/>
        </authorList>
    </citation>
    <scope>NUCLEOTIDE SEQUENCE [LARGE SCALE GENOMIC DNA]</scope>
    <source>
        <strain evidence="2">as4aup</strain>
    </source>
</reference>
<evidence type="ECO:0000313" key="2">
    <source>
        <dbReference type="Proteomes" id="UP000001489"/>
    </source>
</evidence>
<name>C6AE19_BARGA</name>